<organism evidence="1">
    <name type="scientific">marine metagenome</name>
    <dbReference type="NCBI Taxonomy" id="408172"/>
    <lineage>
        <taxon>unclassified sequences</taxon>
        <taxon>metagenomes</taxon>
        <taxon>ecological metagenomes</taxon>
    </lineage>
</organism>
<gene>
    <name evidence="1" type="ORF">METZ01_LOCUS54654</name>
</gene>
<dbReference type="AlphaFoldDB" id="A0A381SCJ5"/>
<sequence length="26" mass="3207">MDRGKIIIVTENDYHYHIYQLSLEVR</sequence>
<accession>A0A381SCJ5</accession>
<dbReference type="EMBL" id="UINC01002940">
    <property type="protein sequence ID" value="SVA01800.1"/>
    <property type="molecule type" value="Genomic_DNA"/>
</dbReference>
<reference evidence="1" key="1">
    <citation type="submission" date="2018-05" db="EMBL/GenBank/DDBJ databases">
        <authorList>
            <person name="Lanie J.A."/>
            <person name="Ng W.-L."/>
            <person name="Kazmierczak K.M."/>
            <person name="Andrzejewski T.M."/>
            <person name="Davidsen T.M."/>
            <person name="Wayne K.J."/>
            <person name="Tettelin H."/>
            <person name="Glass J.I."/>
            <person name="Rusch D."/>
            <person name="Podicherti R."/>
            <person name="Tsui H.-C.T."/>
            <person name="Winkler M.E."/>
        </authorList>
    </citation>
    <scope>NUCLEOTIDE SEQUENCE</scope>
</reference>
<name>A0A381SCJ5_9ZZZZ</name>
<proteinExistence type="predicted"/>
<evidence type="ECO:0000313" key="1">
    <source>
        <dbReference type="EMBL" id="SVA01800.1"/>
    </source>
</evidence>
<protein>
    <submittedName>
        <fullName evidence="1">Uncharacterized protein</fullName>
    </submittedName>
</protein>